<keyword evidence="3" id="KW-1185">Reference proteome</keyword>
<feature type="region of interest" description="Disordered" evidence="1">
    <location>
        <begin position="1"/>
        <end position="170"/>
    </location>
</feature>
<evidence type="ECO:0000256" key="1">
    <source>
        <dbReference type="SAM" id="MobiDB-lite"/>
    </source>
</evidence>
<proteinExistence type="predicted"/>
<evidence type="ECO:0000313" key="2">
    <source>
        <dbReference type="EMBL" id="MFI2476172.1"/>
    </source>
</evidence>
<dbReference type="Proteomes" id="UP001611415">
    <property type="component" value="Unassembled WGS sequence"/>
</dbReference>
<protein>
    <submittedName>
        <fullName evidence="2">Uncharacterized protein</fullName>
    </submittedName>
</protein>
<feature type="compositionally biased region" description="Basic and acidic residues" evidence="1">
    <location>
        <begin position="1"/>
        <end position="15"/>
    </location>
</feature>
<feature type="compositionally biased region" description="Polar residues" evidence="1">
    <location>
        <begin position="229"/>
        <end position="241"/>
    </location>
</feature>
<feature type="region of interest" description="Disordered" evidence="1">
    <location>
        <begin position="185"/>
        <end position="241"/>
    </location>
</feature>
<feature type="compositionally biased region" description="Polar residues" evidence="1">
    <location>
        <begin position="211"/>
        <end position="222"/>
    </location>
</feature>
<feature type="compositionally biased region" description="Pro residues" evidence="1">
    <location>
        <begin position="58"/>
        <end position="71"/>
    </location>
</feature>
<name>A0ABW7X569_9NOCA</name>
<dbReference type="RefSeq" id="WP_397093499.1">
    <property type="nucleotide sequence ID" value="NZ_JBIRYO010000015.1"/>
</dbReference>
<sequence length="336" mass="34590">MPHDQWTTLRDDPRPLHHYANGLPHGAADDHVTAPSIPAHQGGHGSTPHDAIEGVPVHPHPQTPSQPPQAPPGMDFHEAPAGAPPGMDFGADHHDALKHPVTELPHDFPMPDQGHPSLWKFDKADHPGHHGTAPQAAPTPVPHSTPAPHPVPHDAPDAGSSPPAQSGHTAVYPADATAPVTAADFQAHSSHRQAVADAGVTSTRGHDAGAEQTTGHGSNQSPFPGGEHTGSQPVDTQGNPVKTFNFKETLRETDGADHRDQSTPHGASSPDHNAGAYPNPIAGQDQPLGMDFGSPLATAAGPHHPGVVASAEHHEGGTSGWADAGGPPELGPMPGM</sequence>
<dbReference type="EMBL" id="JBIRYO010000015">
    <property type="protein sequence ID" value="MFI2476172.1"/>
    <property type="molecule type" value="Genomic_DNA"/>
</dbReference>
<feature type="compositionally biased region" description="Pro residues" evidence="1">
    <location>
        <begin position="137"/>
        <end position="150"/>
    </location>
</feature>
<gene>
    <name evidence="2" type="ORF">ACH49W_22570</name>
</gene>
<feature type="region of interest" description="Disordered" evidence="1">
    <location>
        <begin position="254"/>
        <end position="336"/>
    </location>
</feature>
<feature type="compositionally biased region" description="Basic and acidic residues" evidence="1">
    <location>
        <begin position="90"/>
        <end position="106"/>
    </location>
</feature>
<accession>A0ABW7X569</accession>
<comment type="caution">
    <text evidence="2">The sequence shown here is derived from an EMBL/GenBank/DDBJ whole genome shotgun (WGS) entry which is preliminary data.</text>
</comment>
<evidence type="ECO:0000313" key="3">
    <source>
        <dbReference type="Proteomes" id="UP001611415"/>
    </source>
</evidence>
<reference evidence="2 3" key="1">
    <citation type="submission" date="2024-10" db="EMBL/GenBank/DDBJ databases">
        <title>The Natural Products Discovery Center: Release of the First 8490 Sequenced Strains for Exploring Actinobacteria Biosynthetic Diversity.</title>
        <authorList>
            <person name="Kalkreuter E."/>
            <person name="Kautsar S.A."/>
            <person name="Yang D."/>
            <person name="Bader C.D."/>
            <person name="Teijaro C.N."/>
            <person name="Fluegel L."/>
            <person name="Davis C.M."/>
            <person name="Simpson J.R."/>
            <person name="Lauterbach L."/>
            <person name="Steele A.D."/>
            <person name="Gui C."/>
            <person name="Meng S."/>
            <person name="Li G."/>
            <person name="Viehrig K."/>
            <person name="Ye F."/>
            <person name="Su P."/>
            <person name="Kiefer A.F."/>
            <person name="Nichols A."/>
            <person name="Cepeda A.J."/>
            <person name="Yan W."/>
            <person name="Fan B."/>
            <person name="Jiang Y."/>
            <person name="Adhikari A."/>
            <person name="Zheng C.-J."/>
            <person name="Schuster L."/>
            <person name="Cowan T.M."/>
            <person name="Smanski M.J."/>
            <person name="Chevrette M.G."/>
            <person name="De Carvalho L.P.S."/>
            <person name="Shen B."/>
        </authorList>
    </citation>
    <scope>NUCLEOTIDE SEQUENCE [LARGE SCALE GENOMIC DNA]</scope>
    <source>
        <strain evidence="2 3">NPDC019275</strain>
    </source>
</reference>
<organism evidence="2 3">
    <name type="scientific">Nocardia xishanensis</name>
    <dbReference type="NCBI Taxonomy" id="238964"/>
    <lineage>
        <taxon>Bacteria</taxon>
        <taxon>Bacillati</taxon>
        <taxon>Actinomycetota</taxon>
        <taxon>Actinomycetes</taxon>
        <taxon>Mycobacteriales</taxon>
        <taxon>Nocardiaceae</taxon>
        <taxon>Nocardia</taxon>
    </lineage>
</organism>